<dbReference type="EMBL" id="JANAWD010000656">
    <property type="protein sequence ID" value="KAJ3476895.1"/>
    <property type="molecule type" value="Genomic_DNA"/>
</dbReference>
<comment type="caution">
    <text evidence="3">The sequence shown here is derived from an EMBL/GenBank/DDBJ whole genome shotgun (WGS) entry which is preliminary data.</text>
</comment>
<evidence type="ECO:0000259" key="2">
    <source>
        <dbReference type="Pfam" id="PF17667"/>
    </source>
</evidence>
<feature type="compositionally biased region" description="Polar residues" evidence="1">
    <location>
        <begin position="31"/>
        <end position="44"/>
    </location>
</feature>
<feature type="region of interest" description="Disordered" evidence="1">
    <location>
        <begin position="20"/>
        <end position="48"/>
    </location>
</feature>
<evidence type="ECO:0000313" key="3">
    <source>
        <dbReference type="EMBL" id="KAJ3476895.1"/>
    </source>
</evidence>
<dbReference type="AlphaFoldDB" id="A0AAD5USU9"/>
<keyword evidence="4" id="KW-1185">Reference proteome</keyword>
<gene>
    <name evidence="3" type="ORF">NLI96_g10843</name>
</gene>
<organism evidence="3 4">
    <name type="scientific">Meripilus lineatus</name>
    <dbReference type="NCBI Taxonomy" id="2056292"/>
    <lineage>
        <taxon>Eukaryota</taxon>
        <taxon>Fungi</taxon>
        <taxon>Dikarya</taxon>
        <taxon>Basidiomycota</taxon>
        <taxon>Agaricomycotina</taxon>
        <taxon>Agaricomycetes</taxon>
        <taxon>Polyporales</taxon>
        <taxon>Meripilaceae</taxon>
        <taxon>Meripilus</taxon>
    </lineage>
</organism>
<sequence length="510" mass="58613">MLITVKRISFEDCYQSENSAKTYLPGDTRSDSNVSEPTGTSTASIGPFLPKGSRPCLKPVPIVKDDGQWNEERRVEDESSIAHYERLDRQFQDYFVGPVPKDFYREFLPETASPMPRFRPSLVGALAQFNPTGEEQLLCRTLEKQTIPYLGEGFYQVTNDTPGFPYCSDHPHHDKNVVFQNNKDPSVSRDLETSELYFEVKSSVSDDPFRDHNPLLRTRTSHRFLKSAPDHAIRRGQLVAYATDAFARQHRQSYYSVLICHYRARIIRWDRSGALVSESFDCSNAEGIALLGDFLWRFTHAPPAARGWDPTVLITSKEDESAFAHHPVLKEWYEEGSVAKLLMWNQEKEKFLELLVSRSAVSPLSMVGRCTRGFWALDKAIGLVVFVKDTWRVCGMEPEGKIIQKLLDHKVRNIPELQSHGDVPDGKYGFQHTWTQRYVKDYYCGRKPRIPQYTHYRLVSKTVGHSLAHALENSRQLLLATRDAFQGVLCFETDRRFHGKLIQVLYYNSF</sequence>
<evidence type="ECO:0000313" key="4">
    <source>
        <dbReference type="Proteomes" id="UP001212997"/>
    </source>
</evidence>
<dbReference type="Pfam" id="PF17667">
    <property type="entry name" value="Pkinase_fungal"/>
    <property type="match status" value="1"/>
</dbReference>
<reference evidence="3" key="1">
    <citation type="submission" date="2022-07" db="EMBL/GenBank/DDBJ databases">
        <title>Genome Sequence of Physisporinus lineatus.</title>
        <authorList>
            <person name="Buettner E."/>
        </authorList>
    </citation>
    <scope>NUCLEOTIDE SEQUENCE</scope>
    <source>
        <strain evidence="3">VT162</strain>
    </source>
</reference>
<dbReference type="InterPro" id="IPR040976">
    <property type="entry name" value="Pkinase_fungal"/>
</dbReference>
<proteinExistence type="predicted"/>
<protein>
    <recommendedName>
        <fullName evidence="2">Fungal-type protein kinase domain-containing protein</fullName>
    </recommendedName>
</protein>
<dbReference type="Proteomes" id="UP001212997">
    <property type="component" value="Unassembled WGS sequence"/>
</dbReference>
<feature type="domain" description="Fungal-type protein kinase" evidence="2">
    <location>
        <begin position="235"/>
        <end position="486"/>
    </location>
</feature>
<evidence type="ECO:0000256" key="1">
    <source>
        <dbReference type="SAM" id="MobiDB-lite"/>
    </source>
</evidence>
<accession>A0AAD5USU9</accession>
<name>A0AAD5USU9_9APHY</name>